<evidence type="ECO:0000256" key="13">
    <source>
        <dbReference type="ARBA" id="ARBA00023157"/>
    </source>
</evidence>
<dbReference type="InterPro" id="IPR013783">
    <property type="entry name" value="Ig-like_fold"/>
</dbReference>
<dbReference type="Gene3D" id="4.10.410.10">
    <property type="entry name" value="Pancreatic trypsin inhibitor Kunitz domain"/>
    <property type="match status" value="8"/>
</dbReference>
<evidence type="ECO:0000256" key="1">
    <source>
        <dbReference type="ARBA" id="ARBA00002878"/>
    </source>
</evidence>
<dbReference type="PROSITE" id="PS50279">
    <property type="entry name" value="BPTI_KUNITZ_2"/>
    <property type="match status" value="8"/>
</dbReference>
<feature type="domain" description="BPTI/Kunitz inhibitor" evidence="20">
    <location>
        <begin position="1787"/>
        <end position="1837"/>
    </location>
</feature>
<feature type="domain" description="PLAC" evidence="22">
    <location>
        <begin position="2263"/>
        <end position="2302"/>
    </location>
</feature>
<evidence type="ECO:0000256" key="7">
    <source>
        <dbReference type="ARBA" id="ARBA00022690"/>
    </source>
</evidence>
<protein>
    <recommendedName>
        <fullName evidence="17">Papilin</fullName>
    </recommendedName>
</protein>
<dbReference type="EMBL" id="JAFNEN010000059">
    <property type="protein sequence ID" value="KAG8197066.1"/>
    <property type="molecule type" value="Genomic_DNA"/>
</dbReference>
<dbReference type="SMART" id="SM00209">
    <property type="entry name" value="TSP1"/>
    <property type="match status" value="7"/>
</dbReference>
<dbReference type="SUPFAM" id="SSF57256">
    <property type="entry name" value="Elafin-like"/>
    <property type="match status" value="1"/>
</dbReference>
<dbReference type="InterPro" id="IPR050439">
    <property type="entry name" value="ADAMTS_ADAMTS-like"/>
</dbReference>
<evidence type="ECO:0000256" key="5">
    <source>
        <dbReference type="ARBA" id="ARBA00022530"/>
    </source>
</evidence>
<feature type="domain" description="BPTI/Kunitz inhibitor" evidence="20">
    <location>
        <begin position="1667"/>
        <end position="1716"/>
    </location>
</feature>
<dbReference type="GO" id="GO:0030198">
    <property type="term" value="P:extracellular matrix organization"/>
    <property type="evidence" value="ECO:0007669"/>
    <property type="project" value="InterPro"/>
</dbReference>
<dbReference type="PROSITE" id="PS50900">
    <property type="entry name" value="PLAC"/>
    <property type="match status" value="1"/>
</dbReference>
<feature type="domain" description="BPTI/Kunitz inhibitor" evidence="20">
    <location>
        <begin position="1308"/>
        <end position="1358"/>
    </location>
</feature>
<dbReference type="Pfam" id="PF19030">
    <property type="entry name" value="TSP1_ADAMTS"/>
    <property type="match status" value="5"/>
</dbReference>
<dbReference type="GO" id="GO:0004867">
    <property type="term" value="F:serine-type endopeptidase inhibitor activity"/>
    <property type="evidence" value="ECO:0007669"/>
    <property type="project" value="UniProtKB-KW"/>
</dbReference>
<feature type="domain" description="BPTI/Kunitz inhibitor" evidence="20">
    <location>
        <begin position="1723"/>
        <end position="1773"/>
    </location>
</feature>
<evidence type="ECO:0000259" key="23">
    <source>
        <dbReference type="PROSITE" id="PS51390"/>
    </source>
</evidence>
<dbReference type="GO" id="GO:0090729">
    <property type="term" value="F:toxin activity"/>
    <property type="evidence" value="ECO:0007669"/>
    <property type="project" value="UniProtKB-KW"/>
</dbReference>
<dbReference type="InterPro" id="IPR010294">
    <property type="entry name" value="ADAMTS_spacer1"/>
</dbReference>
<dbReference type="FunFam" id="2.60.40.10:FF:000032">
    <property type="entry name" value="palladin isoform X1"/>
    <property type="match status" value="1"/>
</dbReference>
<dbReference type="InterPro" id="IPR003598">
    <property type="entry name" value="Ig_sub2"/>
</dbReference>
<evidence type="ECO:0000256" key="14">
    <source>
        <dbReference type="ARBA" id="ARBA00023180"/>
    </source>
</evidence>
<dbReference type="Proteomes" id="UP000827092">
    <property type="component" value="Unassembled WGS sequence"/>
</dbReference>
<keyword evidence="7" id="KW-0646">Protease inhibitor</keyword>
<feature type="domain" description="WAP" evidence="23">
    <location>
        <begin position="2005"/>
        <end position="2056"/>
    </location>
</feature>
<evidence type="ECO:0000256" key="19">
    <source>
        <dbReference type="SAM" id="SignalP"/>
    </source>
</evidence>
<dbReference type="PRINTS" id="PR01857">
    <property type="entry name" value="ADAMTSFAMILY"/>
</dbReference>
<dbReference type="InterPro" id="IPR020901">
    <property type="entry name" value="Prtase_inh_Kunz-CS"/>
</dbReference>
<dbReference type="PANTHER" id="PTHR13723:SF281">
    <property type="entry name" value="PAPILIN"/>
    <property type="match status" value="1"/>
</dbReference>
<dbReference type="CDD" id="cd00109">
    <property type="entry name" value="Kunitz-type"/>
    <property type="match status" value="6"/>
</dbReference>
<dbReference type="PROSITE" id="PS50835">
    <property type="entry name" value="IG_LIKE"/>
    <property type="match status" value="3"/>
</dbReference>
<dbReference type="Pfam" id="PF07686">
    <property type="entry name" value="V-set"/>
    <property type="match status" value="1"/>
</dbReference>
<keyword evidence="11" id="KW-0722">Serine protease inhibitor</keyword>
<evidence type="ECO:0000256" key="9">
    <source>
        <dbReference type="ARBA" id="ARBA00022737"/>
    </source>
</evidence>
<feature type="disulfide bond" evidence="18">
    <location>
        <begin position="77"/>
        <end position="114"/>
    </location>
</feature>
<dbReference type="GO" id="GO:0006508">
    <property type="term" value="P:proteolysis"/>
    <property type="evidence" value="ECO:0007669"/>
    <property type="project" value="TreeGrafter"/>
</dbReference>
<comment type="function">
    <text evidence="1">Has antibacterial activity.</text>
</comment>
<dbReference type="InterPro" id="IPR013106">
    <property type="entry name" value="Ig_V-set"/>
</dbReference>
<dbReference type="Gene3D" id="2.60.120.830">
    <property type="match status" value="1"/>
</dbReference>
<dbReference type="SMART" id="SM00131">
    <property type="entry name" value="KU"/>
    <property type="match status" value="8"/>
</dbReference>
<evidence type="ECO:0000256" key="12">
    <source>
        <dbReference type="ARBA" id="ARBA00022974"/>
    </source>
</evidence>
<keyword evidence="9" id="KW-0677">Repeat</keyword>
<dbReference type="CDD" id="cd00199">
    <property type="entry name" value="WAP"/>
    <property type="match status" value="1"/>
</dbReference>
<dbReference type="InterPro" id="IPR002223">
    <property type="entry name" value="Kunitz_BPTI"/>
</dbReference>
<dbReference type="SMART" id="SM00409">
    <property type="entry name" value="IG"/>
    <property type="match status" value="3"/>
</dbReference>
<comment type="caution">
    <text evidence="24">The sequence shown here is derived from an EMBL/GenBank/DDBJ whole genome shotgun (WGS) entry which is preliminary data.</text>
</comment>
<dbReference type="Gene3D" id="2.60.40.10">
    <property type="entry name" value="Immunoglobulins"/>
    <property type="match status" value="3"/>
</dbReference>
<keyword evidence="25" id="KW-1185">Reference proteome</keyword>
<dbReference type="FunFam" id="4.10.410.10:FF:000017">
    <property type="entry name" value="papilin isoform X2"/>
    <property type="match status" value="1"/>
</dbReference>
<keyword evidence="5" id="KW-0272">Extracellular matrix</keyword>
<dbReference type="Gene3D" id="2.20.100.10">
    <property type="entry name" value="Thrombospondin type-1 (TSP1) repeat"/>
    <property type="match status" value="6"/>
</dbReference>
<dbReference type="InterPro" id="IPR013098">
    <property type="entry name" value="Ig_I-set"/>
</dbReference>
<dbReference type="GO" id="GO:0004222">
    <property type="term" value="F:metalloendopeptidase activity"/>
    <property type="evidence" value="ECO:0007669"/>
    <property type="project" value="TreeGrafter"/>
</dbReference>
<dbReference type="PROSITE" id="PS51390">
    <property type="entry name" value="WAP"/>
    <property type="match status" value="1"/>
</dbReference>
<evidence type="ECO:0000256" key="11">
    <source>
        <dbReference type="ARBA" id="ARBA00022900"/>
    </source>
</evidence>
<dbReference type="InterPro" id="IPR007110">
    <property type="entry name" value="Ig-like_dom"/>
</dbReference>
<dbReference type="PANTHER" id="PTHR13723">
    <property type="entry name" value="ADAMTS A DISINTEGRIN AND METALLOPROTEASE WITH THROMBOSPONDIN MOTIFS PROTEASE"/>
    <property type="match status" value="1"/>
</dbReference>
<evidence type="ECO:0000256" key="4">
    <source>
        <dbReference type="ARBA" id="ARBA00022525"/>
    </source>
</evidence>
<evidence type="ECO:0000256" key="2">
    <source>
        <dbReference type="ARBA" id="ARBA00004302"/>
    </source>
</evidence>
<dbReference type="InterPro" id="IPR010909">
    <property type="entry name" value="PLAC"/>
</dbReference>
<name>A0AAV6VND0_9ARAC</name>
<evidence type="ECO:0000259" key="22">
    <source>
        <dbReference type="PROSITE" id="PS50900"/>
    </source>
</evidence>
<dbReference type="InterPro" id="IPR036645">
    <property type="entry name" value="Elafin-like_sf"/>
</dbReference>
<dbReference type="PROSITE" id="PS50092">
    <property type="entry name" value="TSP1"/>
    <property type="match status" value="7"/>
</dbReference>
<dbReference type="CDD" id="cd00096">
    <property type="entry name" value="Ig"/>
    <property type="match status" value="1"/>
</dbReference>
<keyword evidence="14" id="KW-0325">Glycoprotein</keyword>
<feature type="disulfide bond" evidence="18">
    <location>
        <begin position="73"/>
        <end position="109"/>
    </location>
</feature>
<evidence type="ECO:0000256" key="8">
    <source>
        <dbReference type="ARBA" id="ARBA00022729"/>
    </source>
</evidence>
<dbReference type="PROSITE" id="PS00280">
    <property type="entry name" value="BPTI_KUNITZ_1"/>
    <property type="match status" value="7"/>
</dbReference>
<evidence type="ECO:0000256" key="15">
    <source>
        <dbReference type="ARBA" id="ARBA00023319"/>
    </source>
</evidence>
<gene>
    <name evidence="24" type="ORF">JTE90_004333</name>
</gene>
<dbReference type="SUPFAM" id="SSF82895">
    <property type="entry name" value="TSP-1 type 1 repeat"/>
    <property type="match status" value="7"/>
</dbReference>
<dbReference type="InterPro" id="IPR008197">
    <property type="entry name" value="WAP_dom"/>
</dbReference>
<comment type="similarity">
    <text evidence="16">Belongs to the papilin family.</text>
</comment>
<feature type="chain" id="PRO_5043652905" description="Papilin" evidence="19">
    <location>
        <begin position="33"/>
        <end position="2312"/>
    </location>
</feature>
<evidence type="ECO:0000256" key="10">
    <source>
        <dbReference type="ARBA" id="ARBA00022869"/>
    </source>
</evidence>
<keyword evidence="3" id="KW-0217">Developmental protein</keyword>
<dbReference type="SMART" id="SM00217">
    <property type="entry name" value="WAP"/>
    <property type="match status" value="1"/>
</dbReference>
<dbReference type="Pfam" id="PF05986">
    <property type="entry name" value="ADAMTS_spacer1"/>
    <property type="match status" value="1"/>
</dbReference>
<evidence type="ECO:0000259" key="21">
    <source>
        <dbReference type="PROSITE" id="PS50835"/>
    </source>
</evidence>
<feature type="signal peptide" evidence="19">
    <location>
        <begin position="1"/>
        <end position="32"/>
    </location>
</feature>
<feature type="domain" description="BPTI/Kunitz inhibitor" evidence="20">
    <location>
        <begin position="1867"/>
        <end position="1917"/>
    </location>
</feature>
<feature type="disulfide bond" evidence="18">
    <location>
        <begin position="88"/>
        <end position="99"/>
    </location>
</feature>
<evidence type="ECO:0000259" key="20">
    <source>
        <dbReference type="PROSITE" id="PS50279"/>
    </source>
</evidence>
<feature type="domain" description="Ig-like" evidence="21">
    <location>
        <begin position="1482"/>
        <end position="1595"/>
    </location>
</feature>
<dbReference type="InterPro" id="IPR000884">
    <property type="entry name" value="TSP1_rpt"/>
</dbReference>
<dbReference type="InterPro" id="IPR013273">
    <property type="entry name" value="ADAMTS/ADAMTS-like"/>
</dbReference>
<evidence type="ECO:0000256" key="3">
    <source>
        <dbReference type="ARBA" id="ARBA00022473"/>
    </source>
</evidence>
<dbReference type="CDD" id="cd22639">
    <property type="entry name" value="Kunitz_papilin_lacunin-like"/>
    <property type="match status" value="1"/>
</dbReference>
<keyword evidence="6" id="KW-0800">Toxin</keyword>
<dbReference type="FunFam" id="2.20.100.10:FF:000005">
    <property type="entry name" value="ADAM metallopeptidase with thrombospondin type 1 motif 9"/>
    <property type="match status" value="2"/>
</dbReference>
<evidence type="ECO:0000313" key="25">
    <source>
        <dbReference type="Proteomes" id="UP000827092"/>
    </source>
</evidence>
<dbReference type="InterPro" id="IPR036880">
    <property type="entry name" value="Kunitz_BPTI_sf"/>
</dbReference>
<dbReference type="Pfam" id="PF07679">
    <property type="entry name" value="I-set"/>
    <property type="match status" value="1"/>
</dbReference>
<dbReference type="Pfam" id="PF13927">
    <property type="entry name" value="Ig_3"/>
    <property type="match status" value="1"/>
</dbReference>
<dbReference type="PRINTS" id="PR00759">
    <property type="entry name" value="BASICPTASE"/>
</dbReference>
<feature type="domain" description="Ig-like" evidence="21">
    <location>
        <begin position="2170"/>
        <end position="2257"/>
    </location>
</feature>
<keyword evidence="15" id="KW-0393">Immunoglobulin domain</keyword>
<keyword evidence="13 18" id="KW-1015">Disulfide bond</keyword>
<keyword evidence="8 19" id="KW-0732">Signal</keyword>
<dbReference type="Pfam" id="PF00014">
    <property type="entry name" value="Kunitz_BPTI"/>
    <property type="match status" value="8"/>
</dbReference>
<sequence length="2312" mass="253752">MGALFIYRGLLNYSRTLLLSLSLFLFISTTHANTRHHKRHTHHKFPDGNITIGLHSTSEEHGPWTQWSESSECSRTCGGGVAFQTRTCGRLWGNGTSQCIGSSKRYISCNIQDCPEGSREFREAQCSKFDSIPFGGKYFTWIPYKKGFNECELNCMPKGGDKFYYRHSQSVVDGTRCREDSLDACVQGVCMAVGCDMMLGSKIVEDKCQECGGDGSNCKTVEGVFDQTNLQVGYNDIILIPAGATTIKIRELEPTNNYLAIRNASGYYYLNGNWQIEFPRTLKFAGSHFYYERIPKSYVGLESIQAAGPITEPIFISLLYQQKNKGVSYEYSVPLGISNTQPDNYVWVYSNFGACSKSCGGGFQTRSVSCATSSSYEVIAEYLCDSTTKPPTNQTCNLIPCKAKWQVSAWDECSKTCDGGVQYRQVHCQRESQGLPVMAPNSECLAAEGVQPVYARACNDNPCPSWEIGEWSTCDKVCGEGSQQRQVQCIMKSGDFEKVISNEFCQGEQPESHRSCSLRPCEETEWIVSEWSGCDRVCGLSMESRSAYCASQDGKIHGDKMCAGKHKPLLERKCTTHQHCDHIWHASEWSQCSAKCGRGMKTRTVFCGSWKDGEIHKISDDLCDISKKMNSEEECYGDKCSGSWFTGPWSRCSVPCGGGQQNRKVMCLFQDSVVSHAQCDIQLQPFDAEPCHMHPCDEDEVIAVGGCHKSKYGCCLDGVTAAGPNYEGCPADLSQVNCMKTEFGCCVDGKTPASGPFGKGCPKMINCNETKYGCCPDGVTAAESQDLFGCFENCENSLWGCCPDGATPALGIHHEGCSNTNKNCKESEFGCCPDGLTSASGPDHDGCDLDLGSGEDCNYSDFGCCPDGLTPAEGKDMLGCPEKTKRDKHHPCKHAPHGCCPDDLTPADGPDFLGCFEGSGEAGSDCQNTLYGCCPDDTTPAKGPNFQGCVMVKSLPDEIASLCHHQPHGCCKDGKTMAKGPNYFGCEDESSSQHCSNTLFGCCFDGKTPAQGPSKFGCCLMSQFGCCPDNITVAAGPYHAGCKCHTYPHGCCPDGVTIAKGPRQEGCSCDHSTHGCCQDGYSYARGANFEGCDCTSMLYGCCPDAQTPAMGPGGKGCDCHNLKYGCCPDGIMPALGLNHHGCPCKTYPYGCCPDGRTVAQGPNLEDCPCEAMTHGCCPDHKTAAKGPYNEGCPCQSHLHGCCPDNITAAQGPNHLGCPCMTLPHGCCPDKQMPASGPNFQGCPCKSMEHGCCPDGKSVAHGPGFEGCPCVSFPYGCCPDGVTPARDQNFGGCKGPRKVHKNLVTSDVCSLPKERGPCHNFTVKWYFDVSYGGCSRFWYGGCDGNGNQFNSQDECEQVCVNPEGYEACYLPKVVGPCKTSHPAWYYEPDTDSCKTFNYSGCLGNNNRYKTKEMCENTCVQQESVDACDQPMDVGPCKKVTQRWFFSKSENTCKAFIFGGCKGNKNNFENEKECMQKCMFSQPPKDTATVYNATIGSQVTMVCKAIPSSPSDEAVLLLWYKGDSAYPIHGVDRRENSEGTVAIASRGTDSRYSVRDDHHVTALTIHKIRKEDEGQYRCRIDYRVGSTSNKFMKLIVSEPNICTLPQTIGNCYQFRERWYFNAVERKCQRFYYSGCGGNENNFATFIECERQCQKTSDKTHLEEFNSEFCLFEPDGGPCNGKKLQWFYDKDGVCKQFYYGGCKGNANRFNTKKECEHKCLASQDVCKLPKIRGPCSGSFPQWHYDKEEKQCKEFSYSGCQGNGNRFNDKETCEIQCRNWPTSNQESQDTCSQHKDPGPCLGYFLMWYHDAEENTCKTFVFGGCLGNENRFSTLQECESKCHSNSPFAIRRPKQLQPSTAPASFITNEEICRQAPDEGHCGYSQSRFYYDPYKTMCLPFVYKGCGGNKNRFKTADLCMRFCSGIQGPGAVRDAAVGEVTPEVPNNCPASNCVQLQCPHGIEEIVDIRGCISCLCTNPCENHNCPEGSQCVVEKHRVADGDFQSRPLCRLKTKRGVCPADSSSLEHLLNGTCHDRCQSDADCPGGLKCCHVSCAKICILPALPETDEDDEENSIEDADIPKPPQILSARQDIAVKKGTPALLRCIVKGYPTPIVTWQHKNQPLVSEAGDYKISPDGSLHIMSVDDSHGGMYTCQAENGVGKSVTRFFNLIVYVDTKINISLATPKYQVNSSLQLDCIVSGTQPMIVTWHLGKDSQPLEANDRRVIFSNHTLYVPSAQYNDSGTYVCEAQNQHGKAMASMDIRVHDISVPSTCKDSPFFTSCAMIVKQNYCVNPTYAKFCCLSCAISGQLQRTEGTVS</sequence>
<dbReference type="GO" id="GO:0005576">
    <property type="term" value="C:extracellular region"/>
    <property type="evidence" value="ECO:0007669"/>
    <property type="project" value="InterPro"/>
</dbReference>
<organism evidence="24 25">
    <name type="scientific">Oedothorax gibbosus</name>
    <dbReference type="NCBI Taxonomy" id="931172"/>
    <lineage>
        <taxon>Eukaryota</taxon>
        <taxon>Metazoa</taxon>
        <taxon>Ecdysozoa</taxon>
        <taxon>Arthropoda</taxon>
        <taxon>Chelicerata</taxon>
        <taxon>Arachnida</taxon>
        <taxon>Araneae</taxon>
        <taxon>Araneomorphae</taxon>
        <taxon>Entelegynae</taxon>
        <taxon>Araneoidea</taxon>
        <taxon>Linyphiidae</taxon>
        <taxon>Erigoninae</taxon>
        <taxon>Oedothorax</taxon>
    </lineage>
</organism>
<comment type="subcellular location">
    <subcellularLocation>
        <location evidence="2">Secreted</location>
        <location evidence="2">Extracellular space</location>
        <location evidence="2">Extracellular matrix</location>
        <location evidence="2">Basement membrane</location>
    </subcellularLocation>
</comment>
<dbReference type="Pfam" id="PF00090">
    <property type="entry name" value="TSP_1"/>
    <property type="match status" value="2"/>
</dbReference>
<dbReference type="SUPFAM" id="SSF48726">
    <property type="entry name" value="Immunoglobulin"/>
    <property type="match status" value="3"/>
</dbReference>
<feature type="domain" description="Ig-like" evidence="21">
    <location>
        <begin position="2078"/>
        <end position="2159"/>
    </location>
</feature>
<reference evidence="24 25" key="1">
    <citation type="journal article" date="2022" name="Nat. Ecol. Evol.">
        <title>A masculinizing supergene underlies an exaggerated male reproductive morph in a spider.</title>
        <authorList>
            <person name="Hendrickx F."/>
            <person name="De Corte Z."/>
            <person name="Sonet G."/>
            <person name="Van Belleghem S.M."/>
            <person name="Kostlbacher S."/>
            <person name="Vangestel C."/>
        </authorList>
    </citation>
    <scope>NUCLEOTIDE SEQUENCE [LARGE SCALE GENOMIC DNA]</scope>
    <source>
        <strain evidence="24">W744_W776</strain>
    </source>
</reference>
<accession>A0AAV6VND0</accession>
<keyword evidence="10" id="KW-0084">Basement membrane</keyword>
<dbReference type="Pfam" id="PF08686">
    <property type="entry name" value="PLAC"/>
    <property type="match status" value="1"/>
</dbReference>
<dbReference type="InterPro" id="IPR036179">
    <property type="entry name" value="Ig-like_dom_sf"/>
</dbReference>
<dbReference type="InterPro" id="IPR003599">
    <property type="entry name" value="Ig_sub"/>
</dbReference>
<dbReference type="FunFam" id="4.10.410.10:FF:000020">
    <property type="entry name" value="Collagen, type VI, alpha 3"/>
    <property type="match status" value="4"/>
</dbReference>
<proteinExistence type="inferred from homology"/>
<dbReference type="SMART" id="SM00408">
    <property type="entry name" value="IGc2"/>
    <property type="match status" value="3"/>
</dbReference>
<dbReference type="FunFam" id="2.60.120.830:FF:000001">
    <property type="entry name" value="A disintegrin and metalloproteinase with thrombospondin motifs 1"/>
    <property type="match status" value="1"/>
</dbReference>
<evidence type="ECO:0000313" key="24">
    <source>
        <dbReference type="EMBL" id="KAG8197066.1"/>
    </source>
</evidence>
<dbReference type="InterPro" id="IPR036383">
    <property type="entry name" value="TSP1_rpt_sf"/>
</dbReference>
<feature type="domain" description="BPTI/Kunitz inhibitor" evidence="20">
    <location>
        <begin position="1367"/>
        <end position="1417"/>
    </location>
</feature>
<feature type="domain" description="BPTI/Kunitz inhibitor" evidence="20">
    <location>
        <begin position="1426"/>
        <end position="1476"/>
    </location>
</feature>
<dbReference type="GO" id="GO:0005604">
    <property type="term" value="C:basement membrane"/>
    <property type="evidence" value="ECO:0007669"/>
    <property type="project" value="UniProtKB-SubCell"/>
</dbReference>
<keyword evidence="12" id="KW-0654">Proteoglycan</keyword>
<dbReference type="SUPFAM" id="SSF57362">
    <property type="entry name" value="BPTI-like"/>
    <property type="match status" value="8"/>
</dbReference>
<evidence type="ECO:0000256" key="18">
    <source>
        <dbReference type="PIRSR" id="PIRSR613273-3"/>
    </source>
</evidence>
<evidence type="ECO:0000256" key="6">
    <source>
        <dbReference type="ARBA" id="ARBA00022656"/>
    </source>
</evidence>
<keyword evidence="4" id="KW-0964">Secreted</keyword>
<evidence type="ECO:0000256" key="17">
    <source>
        <dbReference type="ARBA" id="ARBA00074534"/>
    </source>
</evidence>
<evidence type="ECO:0000256" key="16">
    <source>
        <dbReference type="ARBA" id="ARBA00061693"/>
    </source>
</evidence>
<feature type="domain" description="BPTI/Kunitz inhibitor" evidence="20">
    <location>
        <begin position="1600"/>
        <end position="1650"/>
    </location>
</feature>